<feature type="compositionally biased region" description="Polar residues" evidence="1">
    <location>
        <begin position="353"/>
        <end position="367"/>
    </location>
</feature>
<protein>
    <submittedName>
        <fullName evidence="2">Uncharacterized protein</fullName>
    </submittedName>
</protein>
<dbReference type="OrthoDB" id="514070at2759"/>
<gene>
    <name evidence="2" type="ORF">C361_03699</name>
</gene>
<dbReference type="EMBL" id="AMKT01000044">
    <property type="protein sequence ID" value="OXG20724.1"/>
    <property type="molecule type" value="Genomic_DNA"/>
</dbReference>
<evidence type="ECO:0000313" key="2">
    <source>
        <dbReference type="EMBL" id="OXG20724.1"/>
    </source>
</evidence>
<evidence type="ECO:0000256" key="1">
    <source>
        <dbReference type="SAM" id="MobiDB-lite"/>
    </source>
</evidence>
<accession>A0A854QJW4</accession>
<comment type="caution">
    <text evidence="2">The sequence shown here is derived from an EMBL/GenBank/DDBJ whole genome shotgun (WGS) entry which is preliminary data.</text>
</comment>
<name>A0A854QJW4_CRYNE</name>
<feature type="region of interest" description="Disordered" evidence="1">
    <location>
        <begin position="346"/>
        <end position="398"/>
    </location>
</feature>
<dbReference type="Proteomes" id="UP000199727">
    <property type="component" value="Unassembled WGS sequence"/>
</dbReference>
<sequence length="418" mass="46357">MSPQASSSSLPSPTAKLSLQEWLKVLSSRGVDMRIAMGLAAKIYKTHSTIDLLSKMTPAKVAGLIDDKETRKVINNAIKGLASGEPISKKRGRDSDLLQPLKENETEEDIPIHINFQFMTERGVNVSRELLHGHHVLTSLQQLQGIRVITNRAPVKTAWAYTICMRLGFSHLESLSFAQAYVHINSLKHALMLGNILGEEETREAQRELEDLPDGEQGSWSKKRGRKPGKDQVTATVAVRSSQPWVGILGSKVPILERSDGTCRAIQKGVSVRPSQAYLYIKKNFKDYTPHVMGAFKLIADSYEPEELNRIGLHMYNEFKPDVVEWGQRGALELDKVLEFIKDGENNVKEGDNQGSSVAKPTASSSAPVLMPIGATQQLPQGSPDDEPVSKKPKRDMTVEEYEAMLDAEYLQGDLPDF</sequence>
<feature type="region of interest" description="Disordered" evidence="1">
    <location>
        <begin position="204"/>
        <end position="232"/>
    </location>
</feature>
<dbReference type="AlphaFoldDB" id="A0A854QJW4"/>
<reference evidence="2 3" key="1">
    <citation type="submission" date="2017-06" db="EMBL/GenBank/DDBJ databases">
        <title>Global population genomics of the pathogenic fungus Cryptococcus neoformans var. grubii.</title>
        <authorList>
            <person name="Cuomo C."/>
            <person name="Litvintseva A."/>
            <person name="Chen Y."/>
            <person name="Young S."/>
            <person name="Zeng Q."/>
            <person name="Chapman S."/>
            <person name="Gujja S."/>
            <person name="Saif S."/>
            <person name="Birren B."/>
        </authorList>
    </citation>
    <scope>NUCLEOTIDE SEQUENCE [LARGE SCALE GENOMIC DNA]</scope>
    <source>
        <strain evidence="2 3">Tu259-1</strain>
    </source>
</reference>
<proteinExistence type="predicted"/>
<organism evidence="2 3">
    <name type="scientific">Cryptococcus neoformans Tu259-1</name>
    <dbReference type="NCBI Taxonomy" id="1230072"/>
    <lineage>
        <taxon>Eukaryota</taxon>
        <taxon>Fungi</taxon>
        <taxon>Dikarya</taxon>
        <taxon>Basidiomycota</taxon>
        <taxon>Agaricomycotina</taxon>
        <taxon>Tremellomycetes</taxon>
        <taxon>Tremellales</taxon>
        <taxon>Cryptococcaceae</taxon>
        <taxon>Cryptococcus</taxon>
        <taxon>Cryptococcus neoformans species complex</taxon>
    </lineage>
</organism>
<evidence type="ECO:0000313" key="3">
    <source>
        <dbReference type="Proteomes" id="UP000199727"/>
    </source>
</evidence>